<reference evidence="5 6" key="1">
    <citation type="submission" date="2020-05" db="EMBL/GenBank/DDBJ databases">
        <title>Complete genome sequence of Deefgea sp. D17.</title>
        <authorList>
            <person name="Bae J.-W."/>
            <person name="Han J.E."/>
        </authorList>
    </citation>
    <scope>NUCLEOTIDE SEQUENCE [LARGE SCALE GENOMIC DNA]</scope>
    <source>
        <strain evidence="5 6">D17</strain>
    </source>
</reference>
<proteinExistence type="inferred from homology"/>
<dbReference type="InterPro" id="IPR015424">
    <property type="entry name" value="PyrdxlP-dep_Trfase"/>
</dbReference>
<dbReference type="Gene3D" id="3.90.1150.10">
    <property type="entry name" value="Aspartate Aminotransferase, domain 1"/>
    <property type="match status" value="1"/>
</dbReference>
<dbReference type="InterPro" id="IPR000653">
    <property type="entry name" value="DegT/StrS_aminotransferase"/>
</dbReference>
<sequence length="385" mass="42956">MIEYIPYGRQDINKSDIDAVIEVLRSDFLTQGPAIEVFEQAICDQTGARFAVALSSATAGLHLACLGLGVGVGDYVWTSPNTFVASANCARYCGANIDFIDIEIDTGNLCIDSLKKKLESAEKNNCLPKIIIPVHYSGRSCDMQALSFLAEKYGFFILEDAAHAIGATYQGHAVGLCKYSKATIFSFHPVKIITTGEGGAITTNDEALYRKLIRLRSHGITRAQTDMTHVSDGGWYYQQLELGFNYRMTDIQAALGCSQLLRINEFVAKRRALAIRYRVELANLNVDLMRADADQESAWHLFVIQVDETKRKLIYEQLRSAGIGVNVHYIPVYLQPYYLKLGFNIGHCPVAEKYYHRVLSLPIFPSLNDQDFNYVIHSLSNALVN</sequence>
<feature type="modified residue" description="N6-(pyridoxal phosphate)lysine" evidence="3">
    <location>
        <position position="191"/>
    </location>
</feature>
<dbReference type="GO" id="GO:0030170">
    <property type="term" value="F:pyridoxal phosphate binding"/>
    <property type="evidence" value="ECO:0007669"/>
    <property type="project" value="TreeGrafter"/>
</dbReference>
<dbReference type="EC" id="2.6.1.92" evidence="5"/>
<organism evidence="5 6">
    <name type="scientific">Deefgea piscis</name>
    <dbReference type="NCBI Taxonomy" id="2739061"/>
    <lineage>
        <taxon>Bacteria</taxon>
        <taxon>Pseudomonadati</taxon>
        <taxon>Pseudomonadota</taxon>
        <taxon>Betaproteobacteria</taxon>
        <taxon>Neisseriales</taxon>
        <taxon>Chitinibacteraceae</taxon>
        <taxon>Deefgea</taxon>
    </lineage>
</organism>
<evidence type="ECO:0000256" key="2">
    <source>
        <dbReference type="PIRSR" id="PIRSR000390-1"/>
    </source>
</evidence>
<dbReference type="InterPro" id="IPR020026">
    <property type="entry name" value="PseC"/>
</dbReference>
<dbReference type="PIRSF" id="PIRSF000390">
    <property type="entry name" value="PLP_StrS"/>
    <property type="match status" value="1"/>
</dbReference>
<name>A0A6M8SRI8_9NEIS</name>
<evidence type="ECO:0000256" key="3">
    <source>
        <dbReference type="PIRSR" id="PIRSR000390-2"/>
    </source>
</evidence>
<dbReference type="AlphaFoldDB" id="A0A6M8SRI8"/>
<gene>
    <name evidence="5" type="primary">pseC</name>
    <name evidence="5" type="ORF">HQN60_14880</name>
</gene>
<dbReference type="GO" id="GO:0000271">
    <property type="term" value="P:polysaccharide biosynthetic process"/>
    <property type="evidence" value="ECO:0007669"/>
    <property type="project" value="TreeGrafter"/>
</dbReference>
<feature type="active site" description="Proton acceptor" evidence="2">
    <location>
        <position position="191"/>
    </location>
</feature>
<dbReference type="Pfam" id="PF01041">
    <property type="entry name" value="DegT_DnrJ_EryC1"/>
    <property type="match status" value="1"/>
</dbReference>
<keyword evidence="3 4" id="KW-0663">Pyridoxal phosphate</keyword>
<dbReference type="KEGG" id="dee:HQN60_14880"/>
<keyword evidence="6" id="KW-1185">Reference proteome</keyword>
<evidence type="ECO:0000313" key="5">
    <source>
        <dbReference type="EMBL" id="QKJ67902.1"/>
    </source>
</evidence>
<dbReference type="RefSeq" id="WP_173534403.1">
    <property type="nucleotide sequence ID" value="NZ_CP054143.1"/>
</dbReference>
<keyword evidence="5" id="KW-0808">Transferase</keyword>
<dbReference type="Proteomes" id="UP000504844">
    <property type="component" value="Chromosome"/>
</dbReference>
<dbReference type="SUPFAM" id="SSF53383">
    <property type="entry name" value="PLP-dependent transferases"/>
    <property type="match status" value="1"/>
</dbReference>
<dbReference type="NCBIfam" id="TIGR03588">
    <property type="entry name" value="PseC"/>
    <property type="match status" value="1"/>
</dbReference>
<dbReference type="Gene3D" id="3.40.640.10">
    <property type="entry name" value="Type I PLP-dependent aspartate aminotransferase-like (Major domain)"/>
    <property type="match status" value="1"/>
</dbReference>
<dbReference type="InterPro" id="IPR015422">
    <property type="entry name" value="PyrdxlP-dep_Trfase_small"/>
</dbReference>
<dbReference type="PANTHER" id="PTHR30244">
    <property type="entry name" value="TRANSAMINASE"/>
    <property type="match status" value="1"/>
</dbReference>
<comment type="similarity">
    <text evidence="1 4">Belongs to the DegT/DnrJ/EryC1 family.</text>
</comment>
<accession>A0A6M8SRI8</accession>
<dbReference type="CDD" id="cd00616">
    <property type="entry name" value="AHBA_syn"/>
    <property type="match status" value="1"/>
</dbReference>
<dbReference type="PANTHER" id="PTHR30244:SF34">
    <property type="entry name" value="DTDP-4-AMINO-4,6-DIDEOXYGALACTOSE TRANSAMINASE"/>
    <property type="match status" value="1"/>
</dbReference>
<evidence type="ECO:0000256" key="1">
    <source>
        <dbReference type="ARBA" id="ARBA00037999"/>
    </source>
</evidence>
<dbReference type="GO" id="GO:0008483">
    <property type="term" value="F:transaminase activity"/>
    <property type="evidence" value="ECO:0007669"/>
    <property type="project" value="UniProtKB-KW"/>
</dbReference>
<evidence type="ECO:0000313" key="6">
    <source>
        <dbReference type="Proteomes" id="UP000504844"/>
    </source>
</evidence>
<dbReference type="EMBL" id="CP054143">
    <property type="protein sequence ID" value="QKJ67902.1"/>
    <property type="molecule type" value="Genomic_DNA"/>
</dbReference>
<dbReference type="InterPro" id="IPR015421">
    <property type="entry name" value="PyrdxlP-dep_Trfase_major"/>
</dbReference>
<protein>
    <submittedName>
        <fullName evidence="5">UDP-4-amino-4, 6-dideoxy-N-acetyl-beta-L-altrosamine transaminase</fullName>
        <ecNumber evidence="5">2.6.1.92</ecNumber>
    </submittedName>
</protein>
<evidence type="ECO:0000256" key="4">
    <source>
        <dbReference type="RuleBase" id="RU004508"/>
    </source>
</evidence>
<keyword evidence="5" id="KW-0032">Aminotransferase</keyword>